<evidence type="ECO:0000313" key="1">
    <source>
        <dbReference type="EMBL" id="KIK35916.1"/>
    </source>
</evidence>
<accession>A0A0D0A2I9</accession>
<evidence type="ECO:0000313" key="2">
    <source>
        <dbReference type="Proteomes" id="UP000054485"/>
    </source>
</evidence>
<proteinExistence type="predicted"/>
<keyword evidence="2" id="KW-1185">Reference proteome</keyword>
<reference evidence="1 2" key="1">
    <citation type="submission" date="2014-04" db="EMBL/GenBank/DDBJ databases">
        <authorList>
            <consortium name="DOE Joint Genome Institute"/>
            <person name="Kuo A."/>
            <person name="Ruytinx J."/>
            <person name="Rineau F."/>
            <person name="Colpaert J."/>
            <person name="Kohler A."/>
            <person name="Nagy L.G."/>
            <person name="Floudas D."/>
            <person name="Copeland A."/>
            <person name="Barry K.W."/>
            <person name="Cichocki N."/>
            <person name="Veneault-Fourrey C."/>
            <person name="LaButti K."/>
            <person name="Lindquist E.A."/>
            <person name="Lipzen A."/>
            <person name="Lundell T."/>
            <person name="Morin E."/>
            <person name="Murat C."/>
            <person name="Sun H."/>
            <person name="Tunlid A."/>
            <person name="Henrissat B."/>
            <person name="Grigoriev I.V."/>
            <person name="Hibbett D.S."/>
            <person name="Martin F."/>
            <person name="Nordberg H.P."/>
            <person name="Cantor M.N."/>
            <person name="Hua S.X."/>
        </authorList>
    </citation>
    <scope>NUCLEOTIDE SEQUENCE [LARGE SCALE GENOMIC DNA]</scope>
    <source>
        <strain evidence="1 2">UH-Slu-Lm8-n1</strain>
    </source>
</reference>
<reference evidence="2" key="2">
    <citation type="submission" date="2015-01" db="EMBL/GenBank/DDBJ databases">
        <title>Evolutionary Origins and Diversification of the Mycorrhizal Mutualists.</title>
        <authorList>
            <consortium name="DOE Joint Genome Institute"/>
            <consortium name="Mycorrhizal Genomics Consortium"/>
            <person name="Kohler A."/>
            <person name="Kuo A."/>
            <person name="Nagy L.G."/>
            <person name="Floudas D."/>
            <person name="Copeland A."/>
            <person name="Barry K.W."/>
            <person name="Cichocki N."/>
            <person name="Veneault-Fourrey C."/>
            <person name="LaButti K."/>
            <person name="Lindquist E.A."/>
            <person name="Lipzen A."/>
            <person name="Lundell T."/>
            <person name="Morin E."/>
            <person name="Murat C."/>
            <person name="Riley R."/>
            <person name="Ohm R."/>
            <person name="Sun H."/>
            <person name="Tunlid A."/>
            <person name="Henrissat B."/>
            <person name="Grigoriev I.V."/>
            <person name="Hibbett D.S."/>
            <person name="Martin F."/>
        </authorList>
    </citation>
    <scope>NUCLEOTIDE SEQUENCE [LARGE SCALE GENOMIC DNA]</scope>
    <source>
        <strain evidence="2">UH-Slu-Lm8-n1</strain>
    </source>
</reference>
<dbReference type="Proteomes" id="UP000054485">
    <property type="component" value="Unassembled WGS sequence"/>
</dbReference>
<dbReference type="EMBL" id="KN835578">
    <property type="protein sequence ID" value="KIK35916.1"/>
    <property type="molecule type" value="Genomic_DNA"/>
</dbReference>
<dbReference type="InParanoid" id="A0A0D0A2I9"/>
<dbReference type="AlphaFoldDB" id="A0A0D0A2I9"/>
<organism evidence="1 2">
    <name type="scientific">Suillus luteus UH-Slu-Lm8-n1</name>
    <dbReference type="NCBI Taxonomy" id="930992"/>
    <lineage>
        <taxon>Eukaryota</taxon>
        <taxon>Fungi</taxon>
        <taxon>Dikarya</taxon>
        <taxon>Basidiomycota</taxon>
        <taxon>Agaricomycotina</taxon>
        <taxon>Agaricomycetes</taxon>
        <taxon>Agaricomycetidae</taxon>
        <taxon>Boletales</taxon>
        <taxon>Suillineae</taxon>
        <taxon>Suillaceae</taxon>
        <taxon>Suillus</taxon>
    </lineage>
</organism>
<protein>
    <submittedName>
        <fullName evidence="1">Uncharacterized protein</fullName>
    </submittedName>
</protein>
<sequence>MDLEDLLATLVVRRSQGALVLQHRWAKMRRGVCLVPGRSMKSLSSLHHQISGD</sequence>
<dbReference type="HOGENOM" id="CLU_3070265_0_0_1"/>
<gene>
    <name evidence="1" type="ORF">CY34DRAFT_811792</name>
</gene>
<name>A0A0D0A2I9_9AGAM</name>